<dbReference type="Proteomes" id="UP000051565">
    <property type="component" value="Unassembled WGS sequence"/>
</dbReference>
<evidence type="ECO:0000256" key="1">
    <source>
        <dbReference type="SAM" id="MobiDB-lite"/>
    </source>
</evidence>
<dbReference type="EMBL" id="JQBT01000035">
    <property type="protein sequence ID" value="KRN78354.1"/>
    <property type="molecule type" value="Genomic_DNA"/>
</dbReference>
<keyword evidence="2" id="KW-1133">Transmembrane helix</keyword>
<dbReference type="PATRIC" id="fig|1122148.6.peg.1328"/>
<feature type="transmembrane region" description="Helical" evidence="2">
    <location>
        <begin position="74"/>
        <end position="95"/>
    </location>
</feature>
<evidence type="ECO:0000313" key="4">
    <source>
        <dbReference type="Proteomes" id="UP000051565"/>
    </source>
</evidence>
<feature type="compositionally biased region" description="Basic and acidic residues" evidence="1">
    <location>
        <begin position="27"/>
        <end position="50"/>
    </location>
</feature>
<organism evidence="3 4">
    <name type="scientific">Fructilactobacillus lindneri DSM 20690 = JCM 11027</name>
    <dbReference type="NCBI Taxonomy" id="1122148"/>
    <lineage>
        <taxon>Bacteria</taxon>
        <taxon>Bacillati</taxon>
        <taxon>Bacillota</taxon>
        <taxon>Bacilli</taxon>
        <taxon>Lactobacillales</taxon>
        <taxon>Lactobacillaceae</taxon>
        <taxon>Fructilactobacillus</taxon>
    </lineage>
</organism>
<gene>
    <name evidence="3" type="ORF">IV52_GL001292</name>
</gene>
<dbReference type="AlphaFoldDB" id="A0A0R2JMI4"/>
<name>A0A0R2JMI4_9LACO</name>
<reference evidence="3 4" key="1">
    <citation type="journal article" date="2015" name="Genome Announc.">
        <title>Expanding the biotechnology potential of lactobacilli through comparative genomics of 213 strains and associated genera.</title>
        <authorList>
            <person name="Sun Z."/>
            <person name="Harris H.M."/>
            <person name="McCann A."/>
            <person name="Guo C."/>
            <person name="Argimon S."/>
            <person name="Zhang W."/>
            <person name="Yang X."/>
            <person name="Jeffery I.B."/>
            <person name="Cooney J.C."/>
            <person name="Kagawa T.F."/>
            <person name="Liu W."/>
            <person name="Song Y."/>
            <person name="Salvetti E."/>
            <person name="Wrobel A."/>
            <person name="Rasinkangas P."/>
            <person name="Parkhill J."/>
            <person name="Rea M.C."/>
            <person name="O'Sullivan O."/>
            <person name="Ritari J."/>
            <person name="Douillard F.P."/>
            <person name="Paul Ross R."/>
            <person name="Yang R."/>
            <person name="Briner A.E."/>
            <person name="Felis G.E."/>
            <person name="de Vos W.M."/>
            <person name="Barrangou R."/>
            <person name="Klaenhammer T.R."/>
            <person name="Caufield P.W."/>
            <person name="Cui Y."/>
            <person name="Zhang H."/>
            <person name="O'Toole P.W."/>
        </authorList>
    </citation>
    <scope>NUCLEOTIDE SEQUENCE [LARGE SCALE GENOMIC DNA]</scope>
    <source>
        <strain evidence="3 4">DSM 20690</strain>
    </source>
</reference>
<keyword evidence="2" id="KW-0472">Membrane</keyword>
<keyword evidence="4" id="KW-1185">Reference proteome</keyword>
<keyword evidence="2" id="KW-0812">Transmembrane</keyword>
<feature type="region of interest" description="Disordered" evidence="1">
    <location>
        <begin position="1"/>
        <end position="62"/>
    </location>
</feature>
<accession>A0A0R2JMI4</accession>
<comment type="caution">
    <text evidence="3">The sequence shown here is derived from an EMBL/GenBank/DDBJ whole genome shotgun (WGS) entry which is preliminary data.</text>
</comment>
<dbReference type="STRING" id="53444.AYR59_04365"/>
<evidence type="ECO:0000313" key="3">
    <source>
        <dbReference type="EMBL" id="KRN78354.1"/>
    </source>
</evidence>
<sequence>MDYDNNSQNKMTRGQFKRQARKSRFGLLDKEKKKPHSETDEYVKPSRTPDSEMVQNRAERDTVEYKQKRLGRRLNLLILVLAILLVLVLCIMRFID</sequence>
<dbReference type="GeneID" id="61250116"/>
<evidence type="ECO:0000256" key="2">
    <source>
        <dbReference type="SAM" id="Phobius"/>
    </source>
</evidence>
<protein>
    <submittedName>
        <fullName evidence="3">Uncharacterized protein</fullName>
    </submittedName>
</protein>
<dbReference type="RefSeq" id="WP_054646682.1">
    <property type="nucleotide sequence ID" value="NZ_FUXS01000005.1"/>
</dbReference>
<feature type="compositionally biased region" description="Basic residues" evidence="1">
    <location>
        <begin position="15"/>
        <end position="24"/>
    </location>
</feature>
<proteinExistence type="predicted"/>
<feature type="compositionally biased region" description="Polar residues" evidence="1">
    <location>
        <begin position="1"/>
        <end position="12"/>
    </location>
</feature>